<reference evidence="3 4" key="1">
    <citation type="submission" date="2018-10" db="EMBL/GenBank/DDBJ databases">
        <title>Genomic Encyclopedia of Archaeal and Bacterial Type Strains, Phase II (KMG-II): from individual species to whole genera.</title>
        <authorList>
            <person name="Goeker M."/>
        </authorList>
    </citation>
    <scope>NUCLEOTIDE SEQUENCE [LARGE SCALE GENOMIC DNA]</scope>
    <source>
        <strain evidence="3 4">DSM 25230</strain>
    </source>
</reference>
<evidence type="ECO:0000313" key="4">
    <source>
        <dbReference type="Proteomes" id="UP000269412"/>
    </source>
</evidence>
<evidence type="ECO:0000313" key="3">
    <source>
        <dbReference type="EMBL" id="RKR14098.1"/>
    </source>
</evidence>
<evidence type="ECO:0000259" key="2">
    <source>
        <dbReference type="Pfam" id="PF14257"/>
    </source>
</evidence>
<dbReference type="AlphaFoldDB" id="A0A495EB29"/>
<accession>A0A495EB29</accession>
<proteinExistence type="predicted"/>
<feature type="transmembrane region" description="Helical" evidence="1">
    <location>
        <begin position="12"/>
        <end position="30"/>
    </location>
</feature>
<dbReference type="OrthoDB" id="651340at2"/>
<dbReference type="RefSeq" id="WP_121063019.1">
    <property type="nucleotide sequence ID" value="NZ_RBIQ01000007.1"/>
</dbReference>
<dbReference type="Pfam" id="PF14257">
    <property type="entry name" value="DUF4349"/>
    <property type="match status" value="1"/>
</dbReference>
<feature type="transmembrane region" description="Helical" evidence="1">
    <location>
        <begin position="255"/>
        <end position="276"/>
    </location>
</feature>
<feature type="domain" description="DUF4349" evidence="2">
    <location>
        <begin position="84"/>
        <end position="265"/>
    </location>
</feature>
<sequence>MNTKEKHNFKKITLLLIAGFIALFIVRFIYSYNEKETPIQFNNQLISETIWDVRKNYASKKHEVFSNTSAVPQTRIDQKYEKIAKISSGTADFIADEKLIRNQIKNYKALIQYENKSGNTGNRNLNFSIGVPPENFDTMYQSLIKIGVVSAKQITKTDKTNEYKELNAKKLSLEKIRTALVELKAKGGRIDEFMQLENRILEIEQQLQDLGVSLGNFDDENEFCTVQFTLSEGKKIDTPIITKILSALEWTLETYIKIMAALTFLALFAYLVSITINKLKTS</sequence>
<organism evidence="3 4">
    <name type="scientific">Maribacter vaceletii</name>
    <dbReference type="NCBI Taxonomy" id="1206816"/>
    <lineage>
        <taxon>Bacteria</taxon>
        <taxon>Pseudomonadati</taxon>
        <taxon>Bacteroidota</taxon>
        <taxon>Flavobacteriia</taxon>
        <taxon>Flavobacteriales</taxon>
        <taxon>Flavobacteriaceae</taxon>
        <taxon>Maribacter</taxon>
    </lineage>
</organism>
<dbReference type="Proteomes" id="UP000269412">
    <property type="component" value="Unassembled WGS sequence"/>
</dbReference>
<dbReference type="InterPro" id="IPR025645">
    <property type="entry name" value="DUF4349"/>
</dbReference>
<comment type="caution">
    <text evidence="3">The sequence shown here is derived from an EMBL/GenBank/DDBJ whole genome shotgun (WGS) entry which is preliminary data.</text>
</comment>
<dbReference type="EMBL" id="RBIQ01000007">
    <property type="protein sequence ID" value="RKR14098.1"/>
    <property type="molecule type" value="Genomic_DNA"/>
</dbReference>
<keyword evidence="1" id="KW-0472">Membrane</keyword>
<gene>
    <name evidence="3" type="ORF">CLV91_0169</name>
</gene>
<keyword evidence="1" id="KW-1133">Transmembrane helix</keyword>
<protein>
    <submittedName>
        <fullName evidence="3">Uncharacterized protein DUF4349</fullName>
    </submittedName>
</protein>
<keyword evidence="1" id="KW-0812">Transmembrane</keyword>
<name>A0A495EB29_9FLAO</name>
<evidence type="ECO:0000256" key="1">
    <source>
        <dbReference type="SAM" id="Phobius"/>
    </source>
</evidence>
<keyword evidence="4" id="KW-1185">Reference proteome</keyword>